<dbReference type="Gene3D" id="3.30.559.10">
    <property type="entry name" value="Chloramphenicol acetyltransferase-like domain"/>
    <property type="match status" value="1"/>
</dbReference>
<proteinExistence type="predicted"/>
<evidence type="ECO:0000313" key="1">
    <source>
        <dbReference type="EMBL" id="KZT04207.1"/>
    </source>
</evidence>
<dbReference type="PANTHER" id="PTHR42034">
    <property type="entry name" value="CHROMOSOME 7, WHOLE GENOME SHOTGUN SEQUENCE-RELATED"/>
    <property type="match status" value="1"/>
</dbReference>
<dbReference type="EMBL" id="KV427638">
    <property type="protein sequence ID" value="KZT04207.1"/>
    <property type="molecule type" value="Genomic_DNA"/>
</dbReference>
<dbReference type="Proteomes" id="UP000076871">
    <property type="component" value="Unassembled WGS sequence"/>
</dbReference>
<dbReference type="InParanoid" id="A0A165D5W2"/>
<dbReference type="GeneID" id="63826468"/>
<keyword evidence="2" id="KW-1185">Reference proteome</keyword>
<organism evidence="1 2">
    <name type="scientific">Laetiporus sulphureus 93-53</name>
    <dbReference type="NCBI Taxonomy" id="1314785"/>
    <lineage>
        <taxon>Eukaryota</taxon>
        <taxon>Fungi</taxon>
        <taxon>Dikarya</taxon>
        <taxon>Basidiomycota</taxon>
        <taxon>Agaricomycotina</taxon>
        <taxon>Agaricomycetes</taxon>
        <taxon>Polyporales</taxon>
        <taxon>Laetiporus</taxon>
    </lineage>
</organism>
<sequence>MTASDALFHEASPGVFTRKCIGMEAMSCFASEFGCSHVVSSCSVKLANEIAPEDLKKAIQSSMIRLRHLVPGIAVKASPTRPPMGDWSHEYRVPDTLEDVFAWVEEVVFVHENGTSFLDNHERIFHESWWRATEGRYSYELHIVPNLSAGSNSWTFVLSAHHSNADARSKWMVFDKVFEFLCDELDHVAPPLSSFEWGKEVSRLPTAGQMVWSVYDTGKPEPLPIVDPSTAPVAPENVIPWSYPVRVSNDNPHGTDITSAVRLTPEETVRFHGACKAHGKTVTMVVTALQTLADLEASLHIAGKVGPERFKKVWSGYNTATHFPLSSLSIDMRQRMPEAYRKFGLDQTTPLMAMDVVALLFAFEPYRKLVKADEASLTASRNADKSLFWDELVPSVEEVWKSQDISIEAYRTRAATFTAMANNPDLELDFHGSIAPACTSIGDMTRLGYLEAFRPASGHKTLIVEDLTTTAHSGSPGAVMNVVQYDNELRLKLVRGSKFTTQEDLDLQGRVLKEWIQLMTRS</sequence>
<protein>
    <recommendedName>
        <fullName evidence="3">Condensation domain-containing protein</fullName>
    </recommendedName>
</protein>
<dbReference type="OrthoDB" id="2797727at2759"/>
<evidence type="ECO:0000313" key="2">
    <source>
        <dbReference type="Proteomes" id="UP000076871"/>
    </source>
</evidence>
<evidence type="ECO:0008006" key="3">
    <source>
        <dbReference type="Google" id="ProtNLM"/>
    </source>
</evidence>
<accession>A0A165D5W2</accession>
<gene>
    <name evidence="1" type="ORF">LAESUDRAFT_728445</name>
</gene>
<reference evidence="1 2" key="1">
    <citation type="journal article" date="2016" name="Mol. Biol. Evol.">
        <title>Comparative Genomics of Early-Diverging Mushroom-Forming Fungi Provides Insights into the Origins of Lignocellulose Decay Capabilities.</title>
        <authorList>
            <person name="Nagy L.G."/>
            <person name="Riley R."/>
            <person name="Tritt A."/>
            <person name="Adam C."/>
            <person name="Daum C."/>
            <person name="Floudas D."/>
            <person name="Sun H."/>
            <person name="Yadav J.S."/>
            <person name="Pangilinan J."/>
            <person name="Larsson K.H."/>
            <person name="Matsuura K."/>
            <person name="Barry K."/>
            <person name="Labutti K."/>
            <person name="Kuo R."/>
            <person name="Ohm R.A."/>
            <person name="Bhattacharya S.S."/>
            <person name="Shirouzu T."/>
            <person name="Yoshinaga Y."/>
            <person name="Martin F.M."/>
            <person name="Grigoriev I.V."/>
            <person name="Hibbett D.S."/>
        </authorList>
    </citation>
    <scope>NUCLEOTIDE SEQUENCE [LARGE SCALE GENOMIC DNA]</scope>
    <source>
        <strain evidence="1 2">93-53</strain>
    </source>
</reference>
<dbReference type="PANTHER" id="PTHR42034:SF1">
    <property type="entry name" value="CONDENSATION DOMAIN-CONTAINING PROTEIN"/>
    <property type="match status" value="1"/>
</dbReference>
<dbReference type="RefSeq" id="XP_040761947.1">
    <property type="nucleotide sequence ID" value="XM_040909439.1"/>
</dbReference>
<dbReference type="AlphaFoldDB" id="A0A165D5W2"/>
<name>A0A165D5W2_9APHY</name>
<dbReference type="InterPro" id="IPR023213">
    <property type="entry name" value="CAT-like_dom_sf"/>
</dbReference>